<organism evidence="4 5">
    <name type="scientific">Desulfotalea psychrophila (strain LSv54 / DSM 12343)</name>
    <dbReference type="NCBI Taxonomy" id="177439"/>
    <lineage>
        <taxon>Bacteria</taxon>
        <taxon>Pseudomonadati</taxon>
        <taxon>Thermodesulfobacteriota</taxon>
        <taxon>Desulfobulbia</taxon>
        <taxon>Desulfobulbales</taxon>
        <taxon>Desulfocapsaceae</taxon>
        <taxon>Desulfotalea</taxon>
    </lineage>
</organism>
<dbReference type="RefSeq" id="WP_011189786.1">
    <property type="nucleotide sequence ID" value="NC_006138.1"/>
</dbReference>
<evidence type="ECO:0000256" key="2">
    <source>
        <dbReference type="ARBA" id="ARBA00022679"/>
    </source>
</evidence>
<evidence type="ECO:0000259" key="3">
    <source>
        <dbReference type="Pfam" id="PF08241"/>
    </source>
</evidence>
<dbReference type="STRING" id="177439.DP2545"/>
<sequence length="252" mass="27981">MIDKKKVARCFAESAESYDQQALVQRDAAHHLVRLVTEGGRPFPARVLEIGCGTGILTEQYTSVCPPETLYLNDLSEALCQKASRRVSPAVAHLIPLPGDGERLVLPKNIDLCISSSCLQWFTDLEGFFRRIGECLLPGGRLAIALCGQGTMAEVRELTGRGLDYCSPVKLADMLSPHLRIDHLEERQSKLFFPSVWAILRHIRQTGVGAAPGPQLTVGTLRQFERDYRDRYGCKRGLPVTYSNIFVVATRV</sequence>
<dbReference type="InterPro" id="IPR050602">
    <property type="entry name" value="Malonyl-ACP_OMT"/>
</dbReference>
<proteinExistence type="predicted"/>
<dbReference type="InterPro" id="IPR013216">
    <property type="entry name" value="Methyltransf_11"/>
</dbReference>
<keyword evidence="2" id="KW-0808">Transferase</keyword>
<feature type="domain" description="Methyltransferase type 11" evidence="3">
    <location>
        <begin position="48"/>
        <end position="144"/>
    </location>
</feature>
<keyword evidence="5" id="KW-1185">Reference proteome</keyword>
<evidence type="ECO:0000313" key="4">
    <source>
        <dbReference type="EMBL" id="CAG37274.1"/>
    </source>
</evidence>
<dbReference type="AlphaFoldDB" id="Q6AK52"/>
<reference evidence="5" key="1">
    <citation type="journal article" date="2004" name="Environ. Microbiol.">
        <title>The genome of Desulfotalea psychrophila, a sulfate-reducing bacterium from permanently cold Arctic sediments.</title>
        <authorList>
            <person name="Rabus R."/>
            <person name="Ruepp A."/>
            <person name="Frickey T."/>
            <person name="Rattei T."/>
            <person name="Fartmann B."/>
            <person name="Stark M."/>
            <person name="Bauer M."/>
            <person name="Zibat A."/>
            <person name="Lombardot T."/>
            <person name="Becker I."/>
            <person name="Amann J."/>
            <person name="Gellner K."/>
            <person name="Teeling H."/>
            <person name="Leuschner W.D."/>
            <person name="Gloeckner F.-O."/>
            <person name="Lupas A.N."/>
            <person name="Amann R."/>
            <person name="Klenk H.-P."/>
        </authorList>
    </citation>
    <scope>NUCLEOTIDE SEQUENCE [LARGE SCALE GENOMIC DNA]</scope>
    <source>
        <strain evidence="5">DSM 12343 / LSv54</strain>
    </source>
</reference>
<evidence type="ECO:0000313" key="5">
    <source>
        <dbReference type="Proteomes" id="UP000000602"/>
    </source>
</evidence>
<keyword evidence="1" id="KW-0489">Methyltransferase</keyword>
<dbReference type="SUPFAM" id="SSF53335">
    <property type="entry name" value="S-adenosyl-L-methionine-dependent methyltransferases"/>
    <property type="match status" value="1"/>
</dbReference>
<gene>
    <name evidence="4" type="ordered locus">DP2545</name>
</gene>
<dbReference type="GO" id="GO:0008757">
    <property type="term" value="F:S-adenosylmethionine-dependent methyltransferase activity"/>
    <property type="evidence" value="ECO:0007669"/>
    <property type="project" value="InterPro"/>
</dbReference>
<protein>
    <submittedName>
        <fullName evidence="4">Related to biotin synthesis protein (BioC)</fullName>
    </submittedName>
</protein>
<dbReference type="eggNOG" id="COG2226">
    <property type="taxonomic scope" value="Bacteria"/>
</dbReference>
<dbReference type="EMBL" id="CR522870">
    <property type="protein sequence ID" value="CAG37274.1"/>
    <property type="molecule type" value="Genomic_DNA"/>
</dbReference>
<name>Q6AK52_DESPS</name>
<evidence type="ECO:0000256" key="1">
    <source>
        <dbReference type="ARBA" id="ARBA00022603"/>
    </source>
</evidence>
<dbReference type="InterPro" id="IPR029063">
    <property type="entry name" value="SAM-dependent_MTases_sf"/>
</dbReference>
<dbReference type="PANTHER" id="PTHR13090:SF1">
    <property type="entry name" value="ARGININE-HYDROXYLASE NDUFAF5, MITOCHONDRIAL"/>
    <property type="match status" value="1"/>
</dbReference>
<dbReference type="PANTHER" id="PTHR13090">
    <property type="entry name" value="ARGININE-HYDROXYLASE NDUFAF5, MITOCHONDRIAL"/>
    <property type="match status" value="1"/>
</dbReference>
<dbReference type="KEGG" id="dps:DP2545"/>
<dbReference type="OrthoDB" id="9786194at2"/>
<dbReference type="Proteomes" id="UP000000602">
    <property type="component" value="Chromosome"/>
</dbReference>
<dbReference type="Gene3D" id="3.40.50.150">
    <property type="entry name" value="Vaccinia Virus protein VP39"/>
    <property type="match status" value="1"/>
</dbReference>
<dbReference type="HOGENOM" id="CLU_046586_1_0_7"/>
<dbReference type="GO" id="GO:0032259">
    <property type="term" value="P:methylation"/>
    <property type="evidence" value="ECO:0007669"/>
    <property type="project" value="UniProtKB-KW"/>
</dbReference>
<accession>Q6AK52</accession>
<dbReference type="Pfam" id="PF08241">
    <property type="entry name" value="Methyltransf_11"/>
    <property type="match status" value="1"/>
</dbReference>
<dbReference type="CDD" id="cd02440">
    <property type="entry name" value="AdoMet_MTases"/>
    <property type="match status" value="1"/>
</dbReference>